<reference evidence="1 2" key="1">
    <citation type="submission" date="2020-06" db="EMBL/GenBank/DDBJ databases">
        <authorList>
            <person name="Li R."/>
            <person name="Bekaert M."/>
        </authorList>
    </citation>
    <scope>NUCLEOTIDE SEQUENCE [LARGE SCALE GENOMIC DNA]</scope>
    <source>
        <strain evidence="2">wild</strain>
    </source>
</reference>
<dbReference type="Proteomes" id="UP000507470">
    <property type="component" value="Unassembled WGS sequence"/>
</dbReference>
<dbReference type="AlphaFoldDB" id="A0A6J8C423"/>
<evidence type="ECO:0000313" key="2">
    <source>
        <dbReference type="Proteomes" id="UP000507470"/>
    </source>
</evidence>
<protein>
    <submittedName>
        <fullName evidence="1">Uncharacterized protein</fullName>
    </submittedName>
</protein>
<keyword evidence="2" id="KW-1185">Reference proteome</keyword>
<gene>
    <name evidence="1" type="ORF">MCOR_25013</name>
</gene>
<organism evidence="1 2">
    <name type="scientific">Mytilus coruscus</name>
    <name type="common">Sea mussel</name>
    <dbReference type="NCBI Taxonomy" id="42192"/>
    <lineage>
        <taxon>Eukaryota</taxon>
        <taxon>Metazoa</taxon>
        <taxon>Spiralia</taxon>
        <taxon>Lophotrochozoa</taxon>
        <taxon>Mollusca</taxon>
        <taxon>Bivalvia</taxon>
        <taxon>Autobranchia</taxon>
        <taxon>Pteriomorphia</taxon>
        <taxon>Mytilida</taxon>
        <taxon>Mytiloidea</taxon>
        <taxon>Mytilidae</taxon>
        <taxon>Mytilinae</taxon>
        <taxon>Mytilus</taxon>
    </lineage>
</organism>
<dbReference type="OrthoDB" id="5987091at2759"/>
<dbReference type="EMBL" id="CACVKT020004384">
    <property type="protein sequence ID" value="CAC5389879.1"/>
    <property type="molecule type" value="Genomic_DNA"/>
</dbReference>
<evidence type="ECO:0000313" key="1">
    <source>
        <dbReference type="EMBL" id="CAC5389879.1"/>
    </source>
</evidence>
<name>A0A6J8C423_MYTCO</name>
<proteinExistence type="predicted"/>
<accession>A0A6J8C423</accession>
<sequence length="220" mass="25600">MIVKQAPKKVANIVELCRTLLSNCFVTKRELAQLIGKLVASKYGVLYAPVFYKTLEIQKDTEMKLNKGNFDARIILSNDSKECINWWIENIYDSYKPIVFKAPNRKIESDSSMLGYGALDVTNNLKLIGVWSLNIRNLELDTCSVKIRYGDLLKQTRPEYQLPEIFIEAFKPDFRIFVVHTLHEYLERTNKLKLNNTQLTCDFGRLDLTIYLINIKLQLR</sequence>